<sequence>MTISSRRPRPSRGSARRHLWRSPGARTCRTCQRGRCRRSRPPGPRASSGPRVSASPSPVPAAARRPRGRS</sequence>
<name>A0A7I8K2I0_SPIIN</name>
<accession>A0A7I8K2I0</accession>
<evidence type="ECO:0000313" key="2">
    <source>
        <dbReference type="EMBL" id="CAA7390507.1"/>
    </source>
</evidence>
<feature type="region of interest" description="Disordered" evidence="1">
    <location>
        <begin position="1"/>
        <end position="70"/>
    </location>
</feature>
<evidence type="ECO:0000313" key="3">
    <source>
        <dbReference type="Proteomes" id="UP000663760"/>
    </source>
</evidence>
<evidence type="ECO:0000256" key="1">
    <source>
        <dbReference type="SAM" id="MobiDB-lite"/>
    </source>
</evidence>
<feature type="compositionally biased region" description="Basic residues" evidence="1">
    <location>
        <begin position="1"/>
        <end position="20"/>
    </location>
</feature>
<organism evidence="2 3">
    <name type="scientific">Spirodela intermedia</name>
    <name type="common">Intermediate duckweed</name>
    <dbReference type="NCBI Taxonomy" id="51605"/>
    <lineage>
        <taxon>Eukaryota</taxon>
        <taxon>Viridiplantae</taxon>
        <taxon>Streptophyta</taxon>
        <taxon>Embryophyta</taxon>
        <taxon>Tracheophyta</taxon>
        <taxon>Spermatophyta</taxon>
        <taxon>Magnoliopsida</taxon>
        <taxon>Liliopsida</taxon>
        <taxon>Araceae</taxon>
        <taxon>Lemnoideae</taxon>
        <taxon>Spirodela</taxon>
    </lineage>
</organism>
<protein>
    <submittedName>
        <fullName evidence="2">Uncharacterized protein</fullName>
    </submittedName>
</protein>
<gene>
    <name evidence="2" type="ORF">SI8410_02001988</name>
</gene>
<proteinExistence type="predicted"/>
<dbReference type="Proteomes" id="UP000663760">
    <property type="component" value="Chromosome 2"/>
</dbReference>
<dbReference type="EMBL" id="LR746265">
    <property type="protein sequence ID" value="CAA7390507.1"/>
    <property type="molecule type" value="Genomic_DNA"/>
</dbReference>
<reference evidence="2" key="1">
    <citation type="submission" date="2020-02" db="EMBL/GenBank/DDBJ databases">
        <authorList>
            <person name="Scholz U."/>
            <person name="Mascher M."/>
            <person name="Fiebig A."/>
        </authorList>
    </citation>
    <scope>NUCLEOTIDE SEQUENCE</scope>
</reference>
<dbReference type="AlphaFoldDB" id="A0A7I8K2I0"/>
<keyword evidence="3" id="KW-1185">Reference proteome</keyword>
<feature type="compositionally biased region" description="Low complexity" evidence="1">
    <location>
        <begin position="45"/>
        <end position="63"/>
    </location>
</feature>